<dbReference type="Pfam" id="PF00078">
    <property type="entry name" value="RVT_1"/>
    <property type="match status" value="1"/>
</dbReference>
<dbReference type="PROSITE" id="PS50878">
    <property type="entry name" value="RT_POL"/>
    <property type="match status" value="1"/>
</dbReference>
<dbReference type="EMBL" id="LSSN01000015">
    <property type="protein sequence ID" value="OMJ26488.1"/>
    <property type="molecule type" value="Genomic_DNA"/>
</dbReference>
<dbReference type="PANTHER" id="PTHR33050">
    <property type="entry name" value="REVERSE TRANSCRIPTASE DOMAIN-CONTAINING PROTEIN"/>
    <property type="match status" value="1"/>
</dbReference>
<name>A0A1R1YHU0_9FUNG</name>
<dbReference type="PANTHER" id="PTHR33050:SF7">
    <property type="entry name" value="RIBONUCLEASE H"/>
    <property type="match status" value="1"/>
</dbReference>
<dbReference type="STRING" id="133412.A0A1R1YHU0"/>
<feature type="compositionally biased region" description="Low complexity" evidence="1">
    <location>
        <begin position="181"/>
        <end position="203"/>
    </location>
</feature>
<sequence length="460" mass="52141">MFFQLLRDRERNTETEDPTPLTEEEREISIHSSLKTSSMNYILPPLNDSASSADKKAESILYGILLALVQATRPIDYYAHLRIQESGGINTAYDSEVTSASTMRDLLAEIAENATQARLDNPHKGLNLSGKPNQLFESDNKPLTGQEAFDVLISKKSVVKRQRVQPFCMRRLNTIPKDTNSSKTSTAQGTTAATTAEANSSNRTADRRPPVKFSLKGVSIETQNSPPRPQTSFGPPQAHPTRGEQNFKMENLASICRTIRRKDYLTILELQDAFMHILVYKNCRKYLRFDWDGRCFQFRVLPFGLSLSPLVFTKILRPVLEWARAKRIRVTAYLEDLLIMRETKEEYAEITRSIYTKLSELGFKVNDEKSATSPSQSITYLGKGSSKRGKQATESFEYDVEMSSELYLEIPVNFDCTAAISPYASQTARTKESITVDSEIMKIESYPYETYHSEPIILKE</sequence>
<feature type="compositionally biased region" description="Polar residues" evidence="1">
    <location>
        <begin position="220"/>
        <end position="234"/>
    </location>
</feature>
<organism evidence="3 4">
    <name type="scientific">Smittium culicis</name>
    <dbReference type="NCBI Taxonomy" id="133412"/>
    <lineage>
        <taxon>Eukaryota</taxon>
        <taxon>Fungi</taxon>
        <taxon>Fungi incertae sedis</taxon>
        <taxon>Zoopagomycota</taxon>
        <taxon>Kickxellomycotina</taxon>
        <taxon>Harpellomycetes</taxon>
        <taxon>Harpellales</taxon>
        <taxon>Legeriomycetaceae</taxon>
        <taxon>Smittium</taxon>
    </lineage>
</organism>
<evidence type="ECO:0000313" key="3">
    <source>
        <dbReference type="EMBL" id="OMJ26488.1"/>
    </source>
</evidence>
<proteinExistence type="predicted"/>
<feature type="region of interest" description="Disordered" evidence="1">
    <location>
        <begin position="172"/>
        <end position="245"/>
    </location>
</feature>
<evidence type="ECO:0000313" key="4">
    <source>
        <dbReference type="Proteomes" id="UP000187283"/>
    </source>
</evidence>
<keyword evidence="4" id="KW-1185">Reference proteome</keyword>
<feature type="domain" description="Reverse transcriptase" evidence="2">
    <location>
        <begin position="156"/>
        <end position="385"/>
    </location>
</feature>
<dbReference type="InterPro" id="IPR043128">
    <property type="entry name" value="Rev_trsase/Diguanyl_cyclase"/>
</dbReference>
<comment type="caution">
    <text evidence="3">The sequence shown here is derived from an EMBL/GenBank/DDBJ whole genome shotgun (WGS) entry which is preliminary data.</text>
</comment>
<dbReference type="Proteomes" id="UP000187283">
    <property type="component" value="Unassembled WGS sequence"/>
</dbReference>
<dbReference type="InterPro" id="IPR000477">
    <property type="entry name" value="RT_dom"/>
</dbReference>
<dbReference type="InterPro" id="IPR052055">
    <property type="entry name" value="Hepadnavirus_pol/RT"/>
</dbReference>
<protein>
    <submittedName>
        <fullName evidence="3">Pol polyprotein</fullName>
    </submittedName>
</protein>
<gene>
    <name evidence="3" type="ORF">AYI70_g122</name>
</gene>
<dbReference type="SUPFAM" id="SSF56672">
    <property type="entry name" value="DNA/RNA polymerases"/>
    <property type="match status" value="1"/>
</dbReference>
<evidence type="ECO:0000259" key="2">
    <source>
        <dbReference type="PROSITE" id="PS50878"/>
    </source>
</evidence>
<dbReference type="AlphaFoldDB" id="A0A1R1YHU0"/>
<dbReference type="CDD" id="cd03714">
    <property type="entry name" value="RT_DIRS1"/>
    <property type="match status" value="1"/>
</dbReference>
<dbReference type="Gene3D" id="3.30.70.270">
    <property type="match status" value="1"/>
</dbReference>
<dbReference type="OrthoDB" id="2286148at2759"/>
<dbReference type="InterPro" id="IPR043502">
    <property type="entry name" value="DNA/RNA_pol_sf"/>
</dbReference>
<evidence type="ECO:0000256" key="1">
    <source>
        <dbReference type="SAM" id="MobiDB-lite"/>
    </source>
</evidence>
<reference evidence="3 4" key="1">
    <citation type="submission" date="2017-01" db="EMBL/GenBank/DDBJ databases">
        <authorList>
            <person name="Mah S.A."/>
            <person name="Swanson W.J."/>
            <person name="Moy G.W."/>
            <person name="Vacquier V.D."/>
        </authorList>
    </citation>
    <scope>NUCLEOTIDE SEQUENCE [LARGE SCALE GENOMIC DNA]</scope>
    <source>
        <strain evidence="3 4">GSMNP</strain>
    </source>
</reference>
<accession>A0A1R1YHU0</accession>